<reference evidence="2" key="1">
    <citation type="submission" date="2019-08" db="EMBL/GenBank/DDBJ databases">
        <authorList>
            <person name="Kucharzyk K."/>
            <person name="Murdoch R.W."/>
            <person name="Higgins S."/>
            <person name="Loffler F."/>
        </authorList>
    </citation>
    <scope>NUCLEOTIDE SEQUENCE</scope>
</reference>
<dbReference type="Pfam" id="PF12571">
    <property type="entry name" value="Phage_tail_fib"/>
    <property type="match status" value="1"/>
</dbReference>
<organism evidence="2">
    <name type="scientific">bioreactor metagenome</name>
    <dbReference type="NCBI Taxonomy" id="1076179"/>
    <lineage>
        <taxon>unclassified sequences</taxon>
        <taxon>metagenomes</taxon>
        <taxon>ecological metagenomes</taxon>
    </lineage>
</organism>
<evidence type="ECO:0000313" key="2">
    <source>
        <dbReference type="EMBL" id="MPN11867.1"/>
    </source>
</evidence>
<dbReference type="InterPro" id="IPR022225">
    <property type="entry name" value="Phage_tail_fibre_N"/>
</dbReference>
<evidence type="ECO:0000259" key="1">
    <source>
        <dbReference type="Pfam" id="PF12571"/>
    </source>
</evidence>
<comment type="caution">
    <text evidence="2">The sequence shown here is derived from an EMBL/GenBank/DDBJ whole genome shotgun (WGS) entry which is preliminary data.</text>
</comment>
<dbReference type="EMBL" id="VSSQ01058139">
    <property type="protein sequence ID" value="MPN11867.1"/>
    <property type="molecule type" value="Genomic_DNA"/>
</dbReference>
<gene>
    <name evidence="2" type="ORF">SDC9_159175</name>
</gene>
<protein>
    <recommendedName>
        <fullName evidence="1">Phage tail fibre protein N-terminal domain-containing protein</fullName>
    </recommendedName>
</protein>
<name>A0A645FC64_9ZZZZ</name>
<accession>A0A645FC64</accession>
<feature type="domain" description="Phage tail fibre protein N-terminal" evidence="1">
    <location>
        <begin position="4"/>
        <end position="113"/>
    </location>
</feature>
<sequence>MAEGVTTNAFRKRIAAQMAGGAVCPKIAQMAFGDGGHNADGTAKAANAEQTALNHELLRKDLLTVQQEDGYSVTGMGRLLKTELVGQTISEAGLLDASGNLVGLKNFAMKIKEEDEWYDVSIRVDF</sequence>
<dbReference type="AlphaFoldDB" id="A0A645FC64"/>
<proteinExistence type="predicted"/>